<dbReference type="RefSeq" id="WP_034390201.1">
    <property type="nucleotide sequence ID" value="NZ_AWTM01000067.1"/>
</dbReference>
<evidence type="ECO:0000259" key="2">
    <source>
        <dbReference type="PROSITE" id="PS51192"/>
    </source>
</evidence>
<dbReference type="InterPro" id="IPR014001">
    <property type="entry name" value="Helicase_ATP-bd"/>
</dbReference>
<gene>
    <name evidence="3" type="ORF">P608_09880</name>
</gene>
<dbReference type="InterPro" id="IPR006935">
    <property type="entry name" value="Helicase/UvrB_N"/>
</dbReference>
<feature type="compositionally biased region" description="Basic and acidic residues" evidence="1">
    <location>
        <begin position="206"/>
        <end position="223"/>
    </location>
</feature>
<comment type="caution">
    <text evidence="3">The sequence shown here is derived from an EMBL/GenBank/DDBJ whole genome shotgun (WGS) entry which is preliminary data.</text>
</comment>
<dbReference type="AlphaFoldDB" id="A0A0E3C2B8"/>
<dbReference type="InterPro" id="IPR050742">
    <property type="entry name" value="Helicase_Restrict-Modif_Enz"/>
</dbReference>
<dbReference type="Proteomes" id="UP000029549">
    <property type="component" value="Unassembled WGS sequence"/>
</dbReference>
<reference evidence="3 4" key="1">
    <citation type="submission" date="2013-09" db="EMBL/GenBank/DDBJ databases">
        <title>High correlation between genotypes and phenotypes of environmental bacteria Comamonas testosteroni strains.</title>
        <authorList>
            <person name="Liu L."/>
            <person name="Zhu W."/>
            <person name="Xia X."/>
            <person name="Xu B."/>
            <person name="Luo M."/>
            <person name="Wang G."/>
        </authorList>
    </citation>
    <scope>NUCLEOTIDE SEQUENCE [LARGE SCALE GENOMIC DNA]</scope>
    <source>
        <strain evidence="3 4">DF2</strain>
    </source>
</reference>
<evidence type="ECO:0000313" key="3">
    <source>
        <dbReference type="EMBL" id="KGH12940.1"/>
    </source>
</evidence>
<dbReference type="GO" id="GO:0005524">
    <property type="term" value="F:ATP binding"/>
    <property type="evidence" value="ECO:0007669"/>
    <property type="project" value="InterPro"/>
</dbReference>
<dbReference type="PANTHER" id="PTHR47396">
    <property type="entry name" value="TYPE I RESTRICTION ENZYME ECOKI R PROTEIN"/>
    <property type="match status" value="1"/>
</dbReference>
<feature type="region of interest" description="Disordered" evidence="1">
    <location>
        <begin position="198"/>
        <end position="223"/>
    </location>
</feature>
<feature type="domain" description="Helicase ATP-binding" evidence="2">
    <location>
        <begin position="68"/>
        <end position="288"/>
    </location>
</feature>
<dbReference type="EMBL" id="AWTP01000103">
    <property type="protein sequence ID" value="KGH12940.1"/>
    <property type="molecule type" value="Genomic_DNA"/>
</dbReference>
<dbReference type="Gene3D" id="3.40.50.300">
    <property type="entry name" value="P-loop containing nucleotide triphosphate hydrolases"/>
    <property type="match status" value="1"/>
</dbReference>
<keyword evidence="4" id="KW-1185">Reference proteome</keyword>
<name>A0A0E3C2B8_9BURK</name>
<dbReference type="SUPFAM" id="SSF52540">
    <property type="entry name" value="P-loop containing nucleoside triphosphate hydrolases"/>
    <property type="match status" value="2"/>
</dbReference>
<dbReference type="SMART" id="SM00487">
    <property type="entry name" value="DEXDc"/>
    <property type="match status" value="1"/>
</dbReference>
<proteinExistence type="predicted"/>
<organism evidence="3 4">
    <name type="scientific">Comamonas thiooxydans</name>
    <dbReference type="NCBI Taxonomy" id="363952"/>
    <lineage>
        <taxon>Bacteria</taxon>
        <taxon>Pseudomonadati</taxon>
        <taxon>Pseudomonadota</taxon>
        <taxon>Betaproteobacteria</taxon>
        <taxon>Burkholderiales</taxon>
        <taxon>Comamonadaceae</taxon>
        <taxon>Comamonas</taxon>
    </lineage>
</organism>
<dbReference type="Pfam" id="PF04851">
    <property type="entry name" value="ResIII"/>
    <property type="match status" value="1"/>
</dbReference>
<dbReference type="InterPro" id="IPR027417">
    <property type="entry name" value="P-loop_NTPase"/>
</dbReference>
<evidence type="ECO:0000313" key="4">
    <source>
        <dbReference type="Proteomes" id="UP000029549"/>
    </source>
</evidence>
<dbReference type="GO" id="GO:0005829">
    <property type="term" value="C:cytosol"/>
    <property type="evidence" value="ECO:0007669"/>
    <property type="project" value="TreeGrafter"/>
</dbReference>
<evidence type="ECO:0000256" key="1">
    <source>
        <dbReference type="SAM" id="MobiDB-lite"/>
    </source>
</evidence>
<dbReference type="PANTHER" id="PTHR47396:SF1">
    <property type="entry name" value="ATP-DEPENDENT HELICASE IRC3-RELATED"/>
    <property type="match status" value="1"/>
</dbReference>
<accession>A0A0E3C2B8</accession>
<protein>
    <recommendedName>
        <fullName evidence="2">Helicase ATP-binding domain-containing protein</fullName>
    </recommendedName>
</protein>
<dbReference type="GO" id="GO:0016787">
    <property type="term" value="F:hydrolase activity"/>
    <property type="evidence" value="ECO:0007669"/>
    <property type="project" value="InterPro"/>
</dbReference>
<dbReference type="PROSITE" id="PS51192">
    <property type="entry name" value="HELICASE_ATP_BIND_1"/>
    <property type="match status" value="1"/>
</dbReference>
<dbReference type="GO" id="GO:0003677">
    <property type="term" value="F:DNA binding"/>
    <property type="evidence" value="ECO:0007669"/>
    <property type="project" value="InterPro"/>
</dbReference>
<sequence length="1148" mass="126940">MSHLGGTCCLPATKGAAEEQYFERAMMALSGHKFWTSAADSSSYRPTDGLWAPQRRAVGTAVAYLGAVEGTMPAESALIKMPTGTGKSGVIATLACALPQVRRTLIITPRRALVDQMLKDVHWRFWKHFGLMYGKSGLFKPKPGAPEPKDSHMAAEGVMRLLPSMTSALCSYPQGQRLIVVGTFSALAQILRPPRPAHRLTGAYPNEREDSPADAPRSAEWKQPEADQVRAVLADFDLVIVDEGHYEPAFVWSQCIRALARPTVLFSATPYRNDFKYFQVRGNYAFNLGYEEATSHHLIRRVAFADAKHLPKAGCSPSDFAAALIAFKTGVLDKQHWPIGRGIRRVIVRCANYETLQRMRDALSSLGRKAVLIHDNVLRDDVNKLEFQTVKPALDAVETAPVEYWLHQWKLLEGVDNSTFAAIAIYEAFTASRATIQQLGRVIRVLDRSAPSKEIATVFASADIQADAQARFDRYTRYEQHFARDPKRALEQESNLPALLLENVAPYQYLAGDFRERVPLNDPFEVPKFADFAVPLRTSIYRYSRAATLDELVKSCADAMQLEDRYHVTILKPGAAETNSVRLIHYLTCKNSELLINHSLPIWGLGVMVVAQIGARVFILDTEGIVIELDALGLEPESAEHLQRLIPASGAGVASRVSQASAIGLDLSETAVRSVTARMHDFSSGFFDLSQNSQALHAVRASMRLQNTPVTRYLSIDRASVSDYSTRTQRRSVNEYFSWLQFLATILDSNVPVSGVFERFARSVAAPDVQDAEPMNVLFDFFDLLDNAEDAAGWHAERCESLRQAETCVDVDSSGDFILNVAGKALKGKITYSVTGNVRRKGRYDIESPELDAFVRDSNAPSTEPASLVRALNREQAFRVIPNGSDLTYAKCLFYQTGLDIAAIAAGNEEGSPLEMLTPSPWLAQVTSEKGAGTAAHWVAHSVFGGMFAEFGLSKHGAPSRAKKRPLHTLDPTLSREIDTLDTLVCDDGGQEQADFMCMGESPRRVVFVHAKVNNSQMSVSAMQIVGRQAMASLAFMARGARLMDRTAWWQSPWSTDDHQQVPHRLLRSATPDLATTWNEIKRGIQSAQYAKEIWIFAGRTLSKAELVRQLTRPSGPTPLSLQMVYFLGALQTSAARANIAMRIFCSN</sequence>